<dbReference type="GO" id="GO:0016831">
    <property type="term" value="F:carboxy-lyase activity"/>
    <property type="evidence" value="ECO:0007669"/>
    <property type="project" value="InterPro"/>
</dbReference>
<dbReference type="Proteomes" id="UP000017243">
    <property type="component" value="Unassembled WGS sequence"/>
</dbReference>
<evidence type="ECO:0000313" key="2">
    <source>
        <dbReference type="EMBL" id="CDI41653.1"/>
    </source>
</evidence>
<dbReference type="PANTHER" id="PTHR40087">
    <property type="entry name" value="PHENOLIC ACID DECARBOXYLASE PADC"/>
    <property type="match status" value="1"/>
</dbReference>
<comment type="caution">
    <text evidence="2">The sequence shown here is derived from an EMBL/GenBank/DDBJ whole genome shotgun (WGS) entry which is preliminary data.</text>
</comment>
<dbReference type="SUPFAM" id="SSF50814">
    <property type="entry name" value="Lipocalins"/>
    <property type="match status" value="1"/>
</dbReference>
<proteinExistence type="predicted"/>
<protein>
    <submittedName>
        <fullName evidence="2">Phenolic acid decarboxylase</fullName>
        <ecNumber evidence="2">4.1.1.-</ecNumber>
    </submittedName>
</protein>
<dbReference type="PIRSF" id="PIRSF011561">
    <property type="entry name" value="PAD"/>
    <property type="match status" value="1"/>
</dbReference>
<dbReference type="InterPro" id="IPR012674">
    <property type="entry name" value="Calycin"/>
</dbReference>
<organism evidence="2 3">
    <name type="scientific">Lactobacillus helveticus CIRM-BIA 953</name>
    <dbReference type="NCBI Taxonomy" id="1226335"/>
    <lineage>
        <taxon>Bacteria</taxon>
        <taxon>Bacillati</taxon>
        <taxon>Bacillota</taxon>
        <taxon>Bacilli</taxon>
        <taxon>Lactobacillales</taxon>
        <taxon>Lactobacillaceae</taxon>
        <taxon>Lactobacillus</taxon>
    </lineage>
</organism>
<dbReference type="AlphaFoldDB" id="U4QAY9"/>
<dbReference type="PANTHER" id="PTHR40087:SF1">
    <property type="entry name" value="PHENOLIC ACID DECARBOXYLASE PADC"/>
    <property type="match status" value="1"/>
</dbReference>
<dbReference type="Pfam" id="PF05870">
    <property type="entry name" value="PA_decarbox"/>
    <property type="match status" value="1"/>
</dbReference>
<sequence>MAKLNNMSKEFHTLEDFVGTHFIYTYDNGWEYEWYCKNDHTVDYRIHGGMVAGRWVKDQEAHINLLTDGVYKIAWTEPTGTDVALDFIPNEHKLNGTIFFPKWVQDHPEITVCYQNEHIDLMHESREKYDTYPKMVVPEFAKITYIGDAGTDNGETIAEAPYEGMTDDIRNGNYYDENYRIIKKDGHKYAKCIIFCGKLNK</sequence>
<dbReference type="InterPro" id="IPR008729">
    <property type="entry name" value="PA_de_COase"/>
</dbReference>
<accession>U4QAY9</accession>
<dbReference type="Gene3D" id="2.40.128.20">
    <property type="match status" value="1"/>
</dbReference>
<feature type="active site" description="Proton donor" evidence="1">
    <location>
        <position position="32"/>
    </location>
</feature>
<dbReference type="EMBL" id="CBUH010000034">
    <property type="protein sequence ID" value="CDI41653.1"/>
    <property type="molecule type" value="Genomic_DNA"/>
</dbReference>
<name>U4QAY9_LACHE</name>
<evidence type="ECO:0000256" key="1">
    <source>
        <dbReference type="PIRSR" id="PIRSR011561-1"/>
    </source>
</evidence>
<reference evidence="2 3" key="1">
    <citation type="submission" date="2013-09" db="EMBL/GenBank/DDBJ databases">
        <title>Draft Genome Sequence of five Lactobacillus helveticus strains CIRM-BIA 101T, 103, 104, 951 and 953 isolated from milk product.</title>
        <authorList>
            <person name="Valence F."/>
            <person name="Chuat V."/>
            <person name="Ma L."/>
            <person name="Creno S."/>
            <person name="Falentin H."/>
            <person name="Lortal S."/>
            <person name="Bizet C."/>
            <person name="Clermont D."/>
            <person name="Loux V."/>
            <person name="Bouchier C."/>
            <person name="Cousin S."/>
        </authorList>
    </citation>
    <scope>NUCLEOTIDE SEQUENCE [LARGE SCALE GENOMIC DNA]</scope>
    <source>
        <strain evidence="2 3">CIRM-BIA 953</strain>
    </source>
</reference>
<feature type="active site" description="Proton acceptor" evidence="1">
    <location>
        <position position="77"/>
    </location>
</feature>
<dbReference type="CDD" id="cd14241">
    <property type="entry name" value="PAD"/>
    <property type="match status" value="1"/>
</dbReference>
<evidence type="ECO:0000313" key="3">
    <source>
        <dbReference type="Proteomes" id="UP000017243"/>
    </source>
</evidence>
<dbReference type="EC" id="4.1.1.-" evidence="2"/>
<keyword evidence="2" id="KW-0456">Lyase</keyword>
<gene>
    <name evidence="2" type="ORF">LHCIRMBIA953_01503</name>
</gene>